<comment type="similarity">
    <text evidence="3 17">Belongs to the cation transport ATPase (P-type) (TC 3.A.3) family. Type IIIA subfamily.</text>
</comment>
<dbReference type="PRINTS" id="PR00120">
    <property type="entry name" value="HATPASE"/>
</dbReference>
<keyword evidence="6" id="KW-0597">Phosphoprotein</keyword>
<dbReference type="FunFam" id="2.70.150.10:FF:000042">
    <property type="entry name" value="Plasma membrane ATPase"/>
    <property type="match status" value="1"/>
</dbReference>
<feature type="transmembrane region" description="Helical" evidence="17">
    <location>
        <begin position="641"/>
        <end position="662"/>
    </location>
</feature>
<dbReference type="GO" id="GO:0016887">
    <property type="term" value="F:ATP hydrolysis activity"/>
    <property type="evidence" value="ECO:0007669"/>
    <property type="project" value="InterPro"/>
</dbReference>
<dbReference type="NCBIfam" id="TIGR01647">
    <property type="entry name" value="ATPase-IIIA_H"/>
    <property type="match status" value="1"/>
</dbReference>
<keyword evidence="7 17" id="KW-0812">Transmembrane</keyword>
<accession>A0A7R9V1N8</accession>
<keyword evidence="17" id="KW-0406">Ion transport</keyword>
<dbReference type="GO" id="GO:0046872">
    <property type="term" value="F:metal ion binding"/>
    <property type="evidence" value="ECO:0007669"/>
    <property type="project" value="UniProtKB-KW"/>
</dbReference>
<dbReference type="InterPro" id="IPR036412">
    <property type="entry name" value="HAD-like_sf"/>
</dbReference>
<dbReference type="Pfam" id="PF00690">
    <property type="entry name" value="Cation_ATPase_N"/>
    <property type="match status" value="1"/>
</dbReference>
<feature type="domain" description="Cation-transporting P-type ATPase N-terminal" evidence="18">
    <location>
        <begin position="26"/>
        <end position="93"/>
    </location>
</feature>
<feature type="transmembrane region" description="Helical" evidence="17">
    <location>
        <begin position="764"/>
        <end position="787"/>
    </location>
</feature>
<dbReference type="GO" id="GO:0005524">
    <property type="term" value="F:ATP binding"/>
    <property type="evidence" value="ECO:0007669"/>
    <property type="project" value="UniProtKB-UniRule"/>
</dbReference>
<keyword evidence="14 17" id="KW-0472">Membrane</keyword>
<dbReference type="InterPro" id="IPR004014">
    <property type="entry name" value="ATPase_P-typ_cation-transptr_N"/>
</dbReference>
<keyword evidence="17" id="KW-0375">Hydrogen ion transport</keyword>
<evidence type="ECO:0000313" key="19">
    <source>
        <dbReference type="EMBL" id="CAD8282322.1"/>
    </source>
</evidence>
<sequence length="1015" mass="111137">MVDVSANKLEGKIVEEKTKEVDPGGEDHDIEVKEFTPATGFSTDEAAALLKEWGRNELEEKTTPSWLIYLRMLYQPMPIMIWIATIIEGAIENWADFGILLAIQFINATLGWYETTKAGDAVAALKASLKPLATAKRDGKWTTLDAGSLVPGDLVLLGSGSAVPADCLINHGTIDVDQSALTGESLPVTMHKGNSAKMGSMVVRGEVEATVEFTGKNTFFGKTASMLQQDTGMGHLQKMLLKIMMVLVGLSIVLCFTCFGYLLGTGISFRESISFTVVLLVASIPIAIEIVCTTTLALGSRQMATMGAIVTRLAAIEDLAGMNMLCSDKTGTLTLNKMVIQEDTPTFMAGVDQRALLRYAAMAAKWKEPPRDALDTLVLTTVDMASMEGVEMIDYMPFDPTIKRTEGTVIEDGKTFRTTKGAPNIIFQLCDDQAMRKAADTLVQSFGQRGIRALAVAISRKEGDDFGPWELVGMLTFLDPPRPDTKETVRRAMEFGVDVKMITGDHVLIAKETSRVLGLGLNVKDAKGLPSMGEDGKVPKDLHKTHGAMMMEADGFAQVYPEHKYLIVETLRQCGLAVGMTGDGVNDAPALKRADVGVAVQGATDAARAAADIVLTEPGLSTIVEGMVIARRIFQRMKTFINYRIAATLQLLFFFFIALFSFKPIDYYPGEAVANEEPWPEFFSLPVIMLMLITILNDGTLISIGYDNVNPSHMPEKWNLRALFMTSIILGVVAMGSSLLLLWACLDSYNPDGIFQKWGLPGLPYGKIITSIYLKVSISDFLTLFSARTHEGLFWTSRPSVILLICAGLALTISTILGSLWPKGQTDHVPTEGLALGDYTLMPLWIWVYCIVWWWIQDVIKVCGYWVMHRFNIFNINTDKLVNMRAAEAANDKKHKLARNSVGLVEGKLLNAKIQDAIEKVEHAEKAAAPGIQRKSLQRVSAGLRMSRVSGQPIGKGDAEAGRSVEDVHKQVEQLQQVVDAEIKGPAGEEIRQDMESIKKTAARLMIARKSASRQ</sequence>
<name>A0A7R9V1N8_9CHLO</name>
<dbReference type="InterPro" id="IPR006534">
    <property type="entry name" value="P-type_ATPase_IIIA"/>
</dbReference>
<dbReference type="SUPFAM" id="SSF56784">
    <property type="entry name" value="HAD-like"/>
    <property type="match status" value="1"/>
</dbReference>
<keyword evidence="5" id="KW-1003">Cell membrane</keyword>
<dbReference type="SFLD" id="SFLDG00002">
    <property type="entry name" value="C1.7:_P-type_atpase_like"/>
    <property type="match status" value="1"/>
</dbReference>
<proteinExistence type="inferred from homology"/>
<feature type="transmembrane region" description="Helical" evidence="17">
    <location>
        <begin position="682"/>
        <end position="706"/>
    </location>
</feature>
<dbReference type="EC" id="7.1.2.1" evidence="4 17"/>
<evidence type="ECO:0000256" key="6">
    <source>
        <dbReference type="ARBA" id="ARBA00022553"/>
    </source>
</evidence>
<dbReference type="SFLD" id="SFLDF00027">
    <property type="entry name" value="p-type_atpase"/>
    <property type="match status" value="1"/>
</dbReference>
<dbReference type="Gene3D" id="3.40.1110.10">
    <property type="entry name" value="Calcium-transporting ATPase, cytoplasmic domain N"/>
    <property type="match status" value="1"/>
</dbReference>
<evidence type="ECO:0000256" key="16">
    <source>
        <dbReference type="ARBA" id="ARBA00071631"/>
    </source>
</evidence>
<dbReference type="CDD" id="cd02076">
    <property type="entry name" value="P-type_ATPase_H"/>
    <property type="match status" value="1"/>
</dbReference>
<evidence type="ECO:0000256" key="11">
    <source>
        <dbReference type="ARBA" id="ARBA00022842"/>
    </source>
</evidence>
<reference evidence="19" key="1">
    <citation type="submission" date="2021-01" db="EMBL/GenBank/DDBJ databases">
        <authorList>
            <person name="Corre E."/>
            <person name="Pelletier E."/>
            <person name="Niang G."/>
            <person name="Scheremetjew M."/>
            <person name="Finn R."/>
            <person name="Kale V."/>
            <person name="Holt S."/>
            <person name="Cochrane G."/>
            <person name="Meng A."/>
            <person name="Brown T."/>
            <person name="Cohen L."/>
        </authorList>
    </citation>
    <scope>NUCLEOTIDE SEQUENCE</scope>
    <source>
        <strain evidence="19">CCMP219</strain>
    </source>
</reference>
<keyword evidence="10 17" id="KW-0067">ATP-binding</keyword>
<comment type="catalytic activity">
    <reaction evidence="15 17">
        <text>ATP + H2O + H(+)(in) = ADP + phosphate + 2 H(+)(out)</text>
        <dbReference type="Rhea" id="RHEA:20852"/>
        <dbReference type="ChEBI" id="CHEBI:15377"/>
        <dbReference type="ChEBI" id="CHEBI:15378"/>
        <dbReference type="ChEBI" id="CHEBI:30616"/>
        <dbReference type="ChEBI" id="CHEBI:43474"/>
        <dbReference type="ChEBI" id="CHEBI:456216"/>
        <dbReference type="EC" id="7.1.2.1"/>
    </reaction>
</comment>
<dbReference type="FunFam" id="3.40.1110.10:FF:000005">
    <property type="entry name" value="Plasma membrane ATPase"/>
    <property type="match status" value="1"/>
</dbReference>
<dbReference type="Gene3D" id="2.70.150.10">
    <property type="entry name" value="Calcium-transporting ATPase, cytoplasmic transduction domain A"/>
    <property type="match status" value="1"/>
</dbReference>
<dbReference type="SFLD" id="SFLDS00003">
    <property type="entry name" value="Haloacid_Dehalogenase"/>
    <property type="match status" value="1"/>
</dbReference>
<keyword evidence="11 17" id="KW-0460">Magnesium</keyword>
<dbReference type="InterPro" id="IPR001757">
    <property type="entry name" value="P_typ_ATPase"/>
</dbReference>
<gene>
    <name evidence="19" type="ORF">CEUR00632_LOCUS2357</name>
</gene>
<keyword evidence="17" id="KW-0813">Transport</keyword>
<dbReference type="InterPro" id="IPR059000">
    <property type="entry name" value="ATPase_P-type_domA"/>
</dbReference>
<dbReference type="Gene3D" id="1.20.1110.10">
    <property type="entry name" value="Calcium-transporting ATPase, transmembrane domain"/>
    <property type="match status" value="1"/>
</dbReference>
<evidence type="ECO:0000259" key="18">
    <source>
        <dbReference type="SMART" id="SM00831"/>
    </source>
</evidence>
<evidence type="ECO:0000256" key="17">
    <source>
        <dbReference type="RuleBase" id="RU362083"/>
    </source>
</evidence>
<dbReference type="SUPFAM" id="SSF81665">
    <property type="entry name" value="Calcium ATPase, transmembrane domain M"/>
    <property type="match status" value="1"/>
</dbReference>
<feature type="transmembrane region" description="Helical" evidence="17">
    <location>
        <begin position="841"/>
        <end position="860"/>
    </location>
</feature>
<keyword evidence="9 17" id="KW-0547">Nucleotide-binding</keyword>
<dbReference type="Pfam" id="PF00122">
    <property type="entry name" value="E1-E2_ATPase"/>
    <property type="match status" value="1"/>
</dbReference>
<feature type="transmembrane region" description="Helical" evidence="17">
    <location>
        <begin position="718"/>
        <end position="744"/>
    </location>
</feature>
<dbReference type="InterPro" id="IPR023214">
    <property type="entry name" value="HAD_sf"/>
</dbReference>
<dbReference type="Gene3D" id="3.40.50.1000">
    <property type="entry name" value="HAD superfamily/HAD-like"/>
    <property type="match status" value="1"/>
</dbReference>
<evidence type="ECO:0000256" key="5">
    <source>
        <dbReference type="ARBA" id="ARBA00022475"/>
    </source>
</evidence>
<dbReference type="SUPFAM" id="SSF81653">
    <property type="entry name" value="Calcium ATPase, transduction domain A"/>
    <property type="match status" value="1"/>
</dbReference>
<dbReference type="InterPro" id="IPR023299">
    <property type="entry name" value="ATPase_P-typ_cyto_dom_N"/>
</dbReference>
<dbReference type="PRINTS" id="PR00119">
    <property type="entry name" value="CATATPASE"/>
</dbReference>
<keyword evidence="13 17" id="KW-1133">Transmembrane helix</keyword>
<keyword evidence="8" id="KW-0479">Metal-binding</keyword>
<dbReference type="FunFam" id="3.40.50.1000:FF:000211">
    <property type="entry name" value="Plasma membrane ATPase"/>
    <property type="match status" value="1"/>
</dbReference>
<evidence type="ECO:0000256" key="14">
    <source>
        <dbReference type="ARBA" id="ARBA00023136"/>
    </source>
</evidence>
<evidence type="ECO:0000256" key="1">
    <source>
        <dbReference type="ARBA" id="ARBA00003417"/>
    </source>
</evidence>
<evidence type="ECO:0000256" key="7">
    <source>
        <dbReference type="ARBA" id="ARBA00022692"/>
    </source>
</evidence>
<evidence type="ECO:0000256" key="15">
    <source>
        <dbReference type="ARBA" id="ARBA00048122"/>
    </source>
</evidence>
<dbReference type="EMBL" id="HBEC01005204">
    <property type="protein sequence ID" value="CAD8282322.1"/>
    <property type="molecule type" value="Transcribed_RNA"/>
</dbReference>
<comment type="subcellular location">
    <subcellularLocation>
        <location evidence="2 17">Cell membrane</location>
        <topology evidence="2 17">Multi-pass membrane protein</topology>
    </subcellularLocation>
</comment>
<feature type="transmembrane region" description="Helical" evidence="17">
    <location>
        <begin position="275"/>
        <end position="298"/>
    </location>
</feature>
<dbReference type="GO" id="GO:0008553">
    <property type="term" value="F:P-type proton-exporting transporter activity"/>
    <property type="evidence" value="ECO:0007669"/>
    <property type="project" value="UniProtKB-UniRule"/>
</dbReference>
<dbReference type="GO" id="GO:0120029">
    <property type="term" value="P:proton export across plasma membrane"/>
    <property type="evidence" value="ECO:0007669"/>
    <property type="project" value="UniProtKB-UniRule"/>
</dbReference>
<dbReference type="InterPro" id="IPR008250">
    <property type="entry name" value="ATPase_P-typ_transduc_dom_A_sf"/>
</dbReference>
<dbReference type="NCBIfam" id="TIGR01494">
    <property type="entry name" value="ATPase_P-type"/>
    <property type="match status" value="2"/>
</dbReference>
<evidence type="ECO:0000256" key="13">
    <source>
        <dbReference type="ARBA" id="ARBA00022989"/>
    </source>
</evidence>
<feature type="transmembrane region" description="Helical" evidence="17">
    <location>
        <begin position="799"/>
        <end position="821"/>
    </location>
</feature>
<evidence type="ECO:0000256" key="9">
    <source>
        <dbReference type="ARBA" id="ARBA00022741"/>
    </source>
</evidence>
<evidence type="ECO:0000256" key="8">
    <source>
        <dbReference type="ARBA" id="ARBA00022723"/>
    </source>
</evidence>
<evidence type="ECO:0000256" key="4">
    <source>
        <dbReference type="ARBA" id="ARBA00012476"/>
    </source>
</evidence>
<evidence type="ECO:0000256" key="3">
    <source>
        <dbReference type="ARBA" id="ARBA00008804"/>
    </source>
</evidence>
<evidence type="ECO:0000256" key="2">
    <source>
        <dbReference type="ARBA" id="ARBA00004651"/>
    </source>
</evidence>
<dbReference type="GO" id="GO:0005886">
    <property type="term" value="C:plasma membrane"/>
    <property type="evidence" value="ECO:0007669"/>
    <property type="project" value="UniProtKB-SubCell"/>
</dbReference>
<dbReference type="AlphaFoldDB" id="A0A7R9V1N8"/>
<dbReference type="PROSITE" id="PS00154">
    <property type="entry name" value="ATPASE_E1_E2"/>
    <property type="match status" value="1"/>
</dbReference>
<dbReference type="InterPro" id="IPR044492">
    <property type="entry name" value="P_typ_ATPase_HD_dom"/>
</dbReference>
<protein>
    <recommendedName>
        <fullName evidence="16 17">Plasma membrane ATPase</fullName>
        <ecNumber evidence="4 17">7.1.2.1</ecNumber>
    </recommendedName>
</protein>
<comment type="function">
    <text evidence="1">The plasma membrane ATPase of plants and fungi is a hydrogen ion pump. The proton gradient it generates drives the active transport of nutrients by H(+)-symport. The resulting external acidification and/or internal alkinization may mediate growth responses.</text>
</comment>
<evidence type="ECO:0000256" key="12">
    <source>
        <dbReference type="ARBA" id="ARBA00022967"/>
    </source>
</evidence>
<dbReference type="PANTHER" id="PTHR42861">
    <property type="entry name" value="CALCIUM-TRANSPORTING ATPASE"/>
    <property type="match status" value="1"/>
</dbReference>
<dbReference type="Pfam" id="PF00702">
    <property type="entry name" value="Hydrolase"/>
    <property type="match status" value="1"/>
</dbReference>
<dbReference type="SMART" id="SM00831">
    <property type="entry name" value="Cation_ATPase_N"/>
    <property type="match status" value="1"/>
</dbReference>
<dbReference type="InterPro" id="IPR023298">
    <property type="entry name" value="ATPase_P-typ_TM_dom_sf"/>
</dbReference>
<keyword evidence="12 17" id="KW-1278">Translocase</keyword>
<organism evidence="19">
    <name type="scientific">Chlamydomonas euryale</name>
    <dbReference type="NCBI Taxonomy" id="1486919"/>
    <lineage>
        <taxon>Eukaryota</taxon>
        <taxon>Viridiplantae</taxon>
        <taxon>Chlorophyta</taxon>
        <taxon>core chlorophytes</taxon>
        <taxon>Chlorophyceae</taxon>
        <taxon>CS clade</taxon>
        <taxon>Chlamydomonadales</taxon>
        <taxon>Chlamydomonadaceae</taxon>
        <taxon>Chlamydomonas</taxon>
    </lineage>
</organism>
<feature type="transmembrane region" description="Helical" evidence="17">
    <location>
        <begin position="243"/>
        <end position="263"/>
    </location>
</feature>
<dbReference type="InterPro" id="IPR018303">
    <property type="entry name" value="ATPase_P-typ_P_site"/>
</dbReference>
<evidence type="ECO:0000256" key="10">
    <source>
        <dbReference type="ARBA" id="ARBA00022840"/>
    </source>
</evidence>